<evidence type="ECO:0000256" key="9">
    <source>
        <dbReference type="ARBA" id="ARBA00023128"/>
    </source>
</evidence>
<keyword evidence="7" id="KW-0249">Electron transport</keyword>
<evidence type="ECO:0000256" key="7">
    <source>
        <dbReference type="ARBA" id="ARBA00022982"/>
    </source>
</evidence>
<dbReference type="CDD" id="cd20263">
    <property type="entry name" value="Complex1_LYR_NDUFB9_LYRM3"/>
    <property type="match status" value="1"/>
</dbReference>
<evidence type="ECO:0000256" key="1">
    <source>
        <dbReference type="ARBA" id="ARBA00004443"/>
    </source>
</evidence>
<evidence type="ECO:0000313" key="14">
    <source>
        <dbReference type="Proteomes" id="UP001165289"/>
    </source>
</evidence>
<reference evidence="13 14" key="1">
    <citation type="journal article" date="2023" name="BMC Biol.">
        <title>The compact genome of the sponge Oopsacas minuta (Hexactinellida) is lacking key metazoan core genes.</title>
        <authorList>
            <person name="Santini S."/>
            <person name="Schenkelaars Q."/>
            <person name="Jourda C."/>
            <person name="Duchesne M."/>
            <person name="Belahbib H."/>
            <person name="Rocher C."/>
            <person name="Selva M."/>
            <person name="Riesgo A."/>
            <person name="Vervoort M."/>
            <person name="Leys S.P."/>
            <person name="Kodjabachian L."/>
            <person name="Le Bivic A."/>
            <person name="Borchiellini C."/>
            <person name="Claverie J.M."/>
            <person name="Renard E."/>
        </authorList>
    </citation>
    <scope>NUCLEOTIDE SEQUENCE [LARGE SCALE GENOMIC DNA]</scope>
    <source>
        <strain evidence="13">SPO-2</strain>
    </source>
</reference>
<proteinExistence type="inferred from homology"/>
<dbReference type="PANTHER" id="PTHR12868">
    <property type="entry name" value="NADH-UBIQUINONE OXIDOREDUCTASE B22 SUBUNIT"/>
    <property type="match status" value="1"/>
</dbReference>
<keyword evidence="10" id="KW-0472">Membrane</keyword>
<name>A0AAV7JPZ1_9METZ</name>
<dbReference type="EMBL" id="JAKMXF010000309">
    <property type="protein sequence ID" value="KAI6650901.1"/>
    <property type="molecule type" value="Genomic_DNA"/>
</dbReference>
<keyword evidence="5" id="KW-0679">Respiratory chain</keyword>
<sequence length="129" mass="15639">MTQYTIWGPLEKVISHRQRVTRLYRKSLNHILSWDMDRNKWRDNAVRLRVVFDQFKDVKDPRLAKSILKKAEGEFFKYQHPQPYIAPWAVGGTLHERNMPPHPKTLELLPIQQEWLDEWIEYYSTHPQD</sequence>
<evidence type="ECO:0000256" key="4">
    <source>
        <dbReference type="ARBA" id="ARBA00022448"/>
    </source>
</evidence>
<evidence type="ECO:0000256" key="10">
    <source>
        <dbReference type="ARBA" id="ARBA00023136"/>
    </source>
</evidence>
<keyword evidence="4" id="KW-0813">Transport</keyword>
<dbReference type="Proteomes" id="UP001165289">
    <property type="component" value="Unassembled WGS sequence"/>
</dbReference>
<dbReference type="AlphaFoldDB" id="A0AAV7JPZ1"/>
<keyword evidence="9" id="KW-0496">Mitochondrion</keyword>
<dbReference type="InterPro" id="IPR045292">
    <property type="entry name" value="Complex1_LYR_NDUFB9_LYRM3"/>
</dbReference>
<protein>
    <recommendedName>
        <fullName evidence="3">NADH dehydrogenase [ubiquinone] 1 beta subcomplex subunit 9</fullName>
    </recommendedName>
    <alternativeName>
        <fullName evidence="11">Complex I-B22</fullName>
    </alternativeName>
    <alternativeName>
        <fullName evidence="12">NADH-ubiquinone oxidoreductase B22 subunit</fullName>
    </alternativeName>
</protein>
<dbReference type="PANTHER" id="PTHR12868:SF0">
    <property type="entry name" value="NADH DEHYDROGENASE [UBIQUINONE] 1 BETA SUBCOMPLEX SUBUNIT 9"/>
    <property type="match status" value="1"/>
</dbReference>
<evidence type="ECO:0000256" key="3">
    <source>
        <dbReference type="ARBA" id="ARBA00018684"/>
    </source>
</evidence>
<evidence type="ECO:0000313" key="13">
    <source>
        <dbReference type="EMBL" id="KAI6650901.1"/>
    </source>
</evidence>
<dbReference type="GO" id="GO:0005743">
    <property type="term" value="C:mitochondrial inner membrane"/>
    <property type="evidence" value="ECO:0007669"/>
    <property type="project" value="UniProtKB-SubCell"/>
</dbReference>
<comment type="similarity">
    <text evidence="2">Belongs to the complex I LYR family.</text>
</comment>
<evidence type="ECO:0000256" key="5">
    <source>
        <dbReference type="ARBA" id="ARBA00022660"/>
    </source>
</evidence>
<evidence type="ECO:0000256" key="8">
    <source>
        <dbReference type="ARBA" id="ARBA00022990"/>
    </source>
</evidence>
<evidence type="ECO:0000256" key="12">
    <source>
        <dbReference type="ARBA" id="ARBA00032528"/>
    </source>
</evidence>
<comment type="caution">
    <text evidence="13">The sequence shown here is derived from an EMBL/GenBank/DDBJ whole genome shotgun (WGS) entry which is preliminary data.</text>
</comment>
<comment type="subcellular location">
    <subcellularLocation>
        <location evidence="1">Mitochondrion inner membrane</location>
        <topology evidence="1">Peripheral membrane protein</topology>
        <orientation evidence="1">Matrix side</orientation>
    </subcellularLocation>
</comment>
<gene>
    <name evidence="13" type="ORF">LOD99_5741</name>
</gene>
<dbReference type="GO" id="GO:0006120">
    <property type="term" value="P:mitochondrial electron transport, NADH to ubiquinone"/>
    <property type="evidence" value="ECO:0007669"/>
    <property type="project" value="InterPro"/>
</dbReference>
<evidence type="ECO:0000256" key="11">
    <source>
        <dbReference type="ARBA" id="ARBA00030192"/>
    </source>
</evidence>
<evidence type="ECO:0000256" key="6">
    <source>
        <dbReference type="ARBA" id="ARBA00022792"/>
    </source>
</evidence>
<keyword evidence="6" id="KW-0999">Mitochondrion inner membrane</keyword>
<evidence type="ECO:0000256" key="2">
    <source>
        <dbReference type="ARBA" id="ARBA00009508"/>
    </source>
</evidence>
<accession>A0AAV7JPZ1</accession>
<organism evidence="13 14">
    <name type="scientific">Oopsacas minuta</name>
    <dbReference type="NCBI Taxonomy" id="111878"/>
    <lineage>
        <taxon>Eukaryota</taxon>
        <taxon>Metazoa</taxon>
        <taxon>Porifera</taxon>
        <taxon>Hexactinellida</taxon>
        <taxon>Hexasterophora</taxon>
        <taxon>Lyssacinosida</taxon>
        <taxon>Leucopsacidae</taxon>
        <taxon>Oopsacas</taxon>
    </lineage>
</organism>
<dbReference type="InterPro" id="IPR033034">
    <property type="entry name" value="NDUFB9"/>
</dbReference>
<keyword evidence="8" id="KW-0007">Acetylation</keyword>
<keyword evidence="14" id="KW-1185">Reference proteome</keyword>